<dbReference type="EMBL" id="LT629972">
    <property type="protein sequence ID" value="SEI24634.1"/>
    <property type="molecule type" value="Genomic_DNA"/>
</dbReference>
<organism evidence="2 5">
    <name type="scientific">Pseudomonas asplenii</name>
    <dbReference type="NCBI Taxonomy" id="53407"/>
    <lineage>
        <taxon>Bacteria</taxon>
        <taxon>Pseudomonadati</taxon>
        <taxon>Pseudomonadota</taxon>
        <taxon>Gammaproteobacteria</taxon>
        <taxon>Pseudomonadales</taxon>
        <taxon>Pseudomonadaceae</taxon>
        <taxon>Pseudomonas</taxon>
    </lineage>
</organism>
<dbReference type="EMBL" id="LT629777">
    <property type="protein sequence ID" value="SDS83504.1"/>
    <property type="molecule type" value="Genomic_DNA"/>
</dbReference>
<name>A0A1H1VFD1_9PSED</name>
<accession>A0A1H6P561</accession>
<evidence type="ECO:0000313" key="5">
    <source>
        <dbReference type="Proteomes" id="UP000199524"/>
    </source>
</evidence>
<dbReference type="GeneID" id="300207904"/>
<reference evidence="5" key="1">
    <citation type="submission" date="2016-10" db="EMBL/GenBank/DDBJ databases">
        <authorList>
            <person name="Varghese N."/>
            <person name="Submissions S."/>
        </authorList>
    </citation>
    <scope>NUCLEOTIDE SEQUENCE [LARGE SCALE GENOMIC DNA]</scope>
    <source>
        <strain evidence="5">ATCC 23835</strain>
    </source>
</reference>
<dbReference type="Proteomes" id="UP000182272">
    <property type="component" value="Chromosome I"/>
</dbReference>
<proteinExistence type="predicted"/>
<dbReference type="RefSeq" id="WP_019362714.1">
    <property type="nucleotide sequence ID" value="NZ_LT629777.1"/>
</dbReference>
<evidence type="ECO:0000313" key="2">
    <source>
        <dbReference type="EMBL" id="SDS83504.1"/>
    </source>
</evidence>
<feature type="transmembrane region" description="Helical" evidence="1">
    <location>
        <begin position="33"/>
        <end position="54"/>
    </location>
</feature>
<evidence type="ECO:0000256" key="1">
    <source>
        <dbReference type="SAM" id="Phobius"/>
    </source>
</evidence>
<dbReference type="OrthoDB" id="6898938at2"/>
<keyword evidence="1" id="KW-0812">Transmembrane</keyword>
<dbReference type="Proteomes" id="UP000199524">
    <property type="component" value="Chromosome I"/>
</dbReference>
<keyword evidence="1" id="KW-1133">Transmembrane helix</keyword>
<sequence>MPLDQTRCSILIGLTFIALYLGHALYHRRPADLIHAVIIMTASSGVVSAFILGTLGFFSSREELGILQEQKGNLFVGALALTWVSVTSTYSSVMQPRRQAKSPKPN</sequence>
<evidence type="ECO:0000313" key="3">
    <source>
        <dbReference type="EMBL" id="SEI24634.1"/>
    </source>
</evidence>
<feature type="transmembrane region" description="Helical" evidence="1">
    <location>
        <begin position="6"/>
        <end position="26"/>
    </location>
</feature>
<reference evidence="2 4" key="2">
    <citation type="submission" date="2016-10" db="EMBL/GenBank/DDBJ databases">
        <authorList>
            <person name="de Groot N.N."/>
        </authorList>
    </citation>
    <scope>NUCLEOTIDE SEQUENCE [LARGE SCALE GENOMIC DNA]</scope>
    <source>
        <strain evidence="2">ATCC 23835</strain>
        <strain evidence="3 4">LMG 2158</strain>
    </source>
</reference>
<feature type="transmembrane region" description="Helical" evidence="1">
    <location>
        <begin position="74"/>
        <end position="93"/>
    </location>
</feature>
<dbReference type="AlphaFoldDB" id="A0A1H1VFD1"/>
<evidence type="ECO:0000313" key="4">
    <source>
        <dbReference type="Proteomes" id="UP000182272"/>
    </source>
</evidence>
<keyword evidence="1" id="KW-0472">Membrane</keyword>
<protein>
    <submittedName>
        <fullName evidence="2">Uncharacterized protein</fullName>
    </submittedName>
</protein>
<accession>A0A1H1VFD1</accession>
<keyword evidence="5" id="KW-1185">Reference proteome</keyword>
<gene>
    <name evidence="3" type="ORF">SAMN05216581_5569</name>
    <name evidence="2" type="ORF">SAMN05216598_2936</name>
</gene>